<gene>
    <name evidence="1" type="ORF">FA15DRAFT_584588</name>
</gene>
<sequence>EEETILEAGDDDDADGGADQPAILEESELTAEATQDDNGHAAHNTMAVKSICQHAIDYMCTKHKVTFTAAEEKLAGGLFPKVAGLACCVHDSSTLKEEFDGQVRTMHSMGRILEGNKTRLDRHVPTCWN</sequence>
<dbReference type="STRING" id="230819.A0A5C3L5K4"/>
<dbReference type="Proteomes" id="UP000307440">
    <property type="component" value="Unassembled WGS sequence"/>
</dbReference>
<dbReference type="AlphaFoldDB" id="A0A5C3L5K4"/>
<keyword evidence="2" id="KW-1185">Reference proteome</keyword>
<evidence type="ECO:0000313" key="1">
    <source>
        <dbReference type="EMBL" id="TFK28319.1"/>
    </source>
</evidence>
<accession>A0A5C3L5K4</accession>
<protein>
    <submittedName>
        <fullName evidence="1">Uncharacterized protein</fullName>
    </submittedName>
</protein>
<dbReference type="OrthoDB" id="3050260at2759"/>
<evidence type="ECO:0000313" key="2">
    <source>
        <dbReference type="Proteomes" id="UP000307440"/>
    </source>
</evidence>
<reference evidence="1 2" key="1">
    <citation type="journal article" date="2019" name="Nat. Ecol. Evol.">
        <title>Megaphylogeny resolves global patterns of mushroom evolution.</title>
        <authorList>
            <person name="Varga T."/>
            <person name="Krizsan K."/>
            <person name="Foldi C."/>
            <person name="Dima B."/>
            <person name="Sanchez-Garcia M."/>
            <person name="Sanchez-Ramirez S."/>
            <person name="Szollosi G.J."/>
            <person name="Szarkandi J.G."/>
            <person name="Papp V."/>
            <person name="Albert L."/>
            <person name="Andreopoulos W."/>
            <person name="Angelini C."/>
            <person name="Antonin V."/>
            <person name="Barry K.W."/>
            <person name="Bougher N.L."/>
            <person name="Buchanan P."/>
            <person name="Buyck B."/>
            <person name="Bense V."/>
            <person name="Catcheside P."/>
            <person name="Chovatia M."/>
            <person name="Cooper J."/>
            <person name="Damon W."/>
            <person name="Desjardin D."/>
            <person name="Finy P."/>
            <person name="Geml J."/>
            <person name="Haridas S."/>
            <person name="Hughes K."/>
            <person name="Justo A."/>
            <person name="Karasinski D."/>
            <person name="Kautmanova I."/>
            <person name="Kiss B."/>
            <person name="Kocsube S."/>
            <person name="Kotiranta H."/>
            <person name="LaButti K.M."/>
            <person name="Lechner B.E."/>
            <person name="Liimatainen K."/>
            <person name="Lipzen A."/>
            <person name="Lukacs Z."/>
            <person name="Mihaltcheva S."/>
            <person name="Morgado L.N."/>
            <person name="Niskanen T."/>
            <person name="Noordeloos M.E."/>
            <person name="Ohm R.A."/>
            <person name="Ortiz-Santana B."/>
            <person name="Ovrebo C."/>
            <person name="Racz N."/>
            <person name="Riley R."/>
            <person name="Savchenko A."/>
            <person name="Shiryaev A."/>
            <person name="Soop K."/>
            <person name="Spirin V."/>
            <person name="Szebenyi C."/>
            <person name="Tomsovsky M."/>
            <person name="Tulloss R.E."/>
            <person name="Uehling J."/>
            <person name="Grigoriev I.V."/>
            <person name="Vagvolgyi C."/>
            <person name="Papp T."/>
            <person name="Martin F.M."/>
            <person name="Miettinen O."/>
            <person name="Hibbett D.S."/>
            <person name="Nagy L.G."/>
        </authorList>
    </citation>
    <scope>NUCLEOTIDE SEQUENCE [LARGE SCALE GENOMIC DNA]</scope>
    <source>
        <strain evidence="1 2">CBS 121175</strain>
    </source>
</reference>
<organism evidence="1 2">
    <name type="scientific">Coprinopsis marcescibilis</name>
    <name type="common">Agaric fungus</name>
    <name type="synonym">Psathyrella marcescibilis</name>
    <dbReference type="NCBI Taxonomy" id="230819"/>
    <lineage>
        <taxon>Eukaryota</taxon>
        <taxon>Fungi</taxon>
        <taxon>Dikarya</taxon>
        <taxon>Basidiomycota</taxon>
        <taxon>Agaricomycotina</taxon>
        <taxon>Agaricomycetes</taxon>
        <taxon>Agaricomycetidae</taxon>
        <taxon>Agaricales</taxon>
        <taxon>Agaricineae</taxon>
        <taxon>Psathyrellaceae</taxon>
        <taxon>Coprinopsis</taxon>
    </lineage>
</organism>
<proteinExistence type="predicted"/>
<dbReference type="EMBL" id="ML210157">
    <property type="protein sequence ID" value="TFK28319.1"/>
    <property type="molecule type" value="Genomic_DNA"/>
</dbReference>
<name>A0A5C3L5K4_COPMA</name>
<feature type="non-terminal residue" evidence="1">
    <location>
        <position position="1"/>
    </location>
</feature>